<dbReference type="OrthoDB" id="1220404at2"/>
<evidence type="ECO:0000313" key="4">
    <source>
        <dbReference type="EMBL" id="SHK02619.1"/>
    </source>
</evidence>
<feature type="signal peptide" evidence="2">
    <location>
        <begin position="1"/>
        <end position="23"/>
    </location>
</feature>
<dbReference type="RefSeq" id="WP_072996573.1">
    <property type="nucleotide sequence ID" value="NZ_FRAM01000001.1"/>
</dbReference>
<dbReference type="NCBIfam" id="TIGR04183">
    <property type="entry name" value="Por_Secre_tail"/>
    <property type="match status" value="1"/>
</dbReference>
<gene>
    <name evidence="4" type="ORF">SAMN05444371_0846</name>
</gene>
<evidence type="ECO:0000256" key="1">
    <source>
        <dbReference type="ARBA" id="ARBA00022729"/>
    </source>
</evidence>
<evidence type="ECO:0000256" key="2">
    <source>
        <dbReference type="SAM" id="SignalP"/>
    </source>
</evidence>
<dbReference type="STRING" id="216903.SAMN05444371_0846"/>
<feature type="domain" description="Secretion system C-terminal sorting" evidence="3">
    <location>
        <begin position="390"/>
        <end position="457"/>
    </location>
</feature>
<name>A0A1M6P3R0_9FLAO</name>
<sequence>MKRNLLFLLALSGIFGFAQNGTACSYGVGSDRTSNGENITIGGSFDYSAASDFDVASGKILTVKQLTFNVLKSASPVSYVNVYILKEKEGIPSDAIQTFTNLVPTSQLFDYDSTLDDADVYKISVDFPATFDLPKGKYFIQLKVALADGTSAFWEINKETTNKLGRFDFTKFDNDPWFGGFSYYDHVFEIIGNCNDTDEPQPTGTPFNVGNSGNSHEGGVHMIWTSLADDFVVPDGQKFTFTKFKISTLQLGNIKNATINIRKAENDLPGEILHTFDNVGPATENFFGYHPVNGYPLDVVAADVEFEWNQPVELLPGRYFIEIISAPFPFTDYQRWEVTPNSGNDLDSLISFDNGETWESNVGYNYVFDVSGFTNPYLGLVDVTKNTVAVYPNPVSDVLNINSDKTISKILIYNTAGQMVKSFDSLRENKIVVSGLADGNYFVNAIFADGETKTFKIIKK</sequence>
<dbReference type="Proteomes" id="UP000184498">
    <property type="component" value="Unassembled WGS sequence"/>
</dbReference>
<dbReference type="AlphaFoldDB" id="A0A1M6P3R0"/>
<dbReference type="Pfam" id="PF18962">
    <property type="entry name" value="Por_Secre_tail"/>
    <property type="match status" value="1"/>
</dbReference>
<proteinExistence type="predicted"/>
<protein>
    <submittedName>
        <fullName evidence="4">Por secretion system C-terminal sorting domain-containing protein</fullName>
    </submittedName>
</protein>
<reference evidence="5" key="1">
    <citation type="submission" date="2016-11" db="EMBL/GenBank/DDBJ databases">
        <authorList>
            <person name="Varghese N."/>
            <person name="Submissions S."/>
        </authorList>
    </citation>
    <scope>NUCLEOTIDE SEQUENCE [LARGE SCALE GENOMIC DNA]</scope>
    <source>
        <strain evidence="5">DSM 18016</strain>
    </source>
</reference>
<dbReference type="InterPro" id="IPR026444">
    <property type="entry name" value="Secre_tail"/>
</dbReference>
<keyword evidence="1 2" id="KW-0732">Signal</keyword>
<organism evidence="4 5">
    <name type="scientific">Epilithonimonas mollis</name>
    <dbReference type="NCBI Taxonomy" id="216903"/>
    <lineage>
        <taxon>Bacteria</taxon>
        <taxon>Pseudomonadati</taxon>
        <taxon>Bacteroidota</taxon>
        <taxon>Flavobacteriia</taxon>
        <taxon>Flavobacteriales</taxon>
        <taxon>Weeksellaceae</taxon>
        <taxon>Chryseobacterium group</taxon>
        <taxon>Epilithonimonas</taxon>
    </lineage>
</organism>
<feature type="chain" id="PRO_5013133338" evidence="2">
    <location>
        <begin position="24"/>
        <end position="460"/>
    </location>
</feature>
<evidence type="ECO:0000313" key="5">
    <source>
        <dbReference type="Proteomes" id="UP000184498"/>
    </source>
</evidence>
<accession>A0A1M6P3R0</accession>
<dbReference type="EMBL" id="FRAM01000001">
    <property type="protein sequence ID" value="SHK02619.1"/>
    <property type="molecule type" value="Genomic_DNA"/>
</dbReference>
<keyword evidence="5" id="KW-1185">Reference proteome</keyword>
<evidence type="ECO:0000259" key="3">
    <source>
        <dbReference type="Pfam" id="PF18962"/>
    </source>
</evidence>